<dbReference type="KEGG" id="mad:HP15_p187g117"/>
<dbReference type="EMBL" id="CP001980">
    <property type="protein sequence ID" value="ADQ00114.1"/>
    <property type="molecule type" value="Genomic_DNA"/>
</dbReference>
<evidence type="ECO:0000256" key="1">
    <source>
        <dbReference type="ARBA" id="ARBA00004496"/>
    </source>
</evidence>
<dbReference type="Gene3D" id="1.10.443.10">
    <property type="entry name" value="Intergrase catalytic core"/>
    <property type="match status" value="1"/>
</dbReference>
<evidence type="ECO:0000256" key="3">
    <source>
        <dbReference type="ARBA" id="ARBA00023172"/>
    </source>
</evidence>
<dbReference type="AlphaFoldDB" id="E4PS79"/>
<dbReference type="InterPro" id="IPR011010">
    <property type="entry name" value="DNA_brk_join_enz"/>
</dbReference>
<dbReference type="PANTHER" id="PTHR30349:SF77">
    <property type="entry name" value="TYROSINE RECOMBINASE XERC"/>
    <property type="match status" value="1"/>
</dbReference>
<dbReference type="InterPro" id="IPR013762">
    <property type="entry name" value="Integrase-like_cat_sf"/>
</dbReference>
<dbReference type="PROSITE" id="PS51898">
    <property type="entry name" value="TYR_RECOMBINASE"/>
    <property type="match status" value="1"/>
</dbReference>
<dbReference type="Proteomes" id="UP000007077">
    <property type="component" value="Plasmid pHP-187"/>
</dbReference>
<dbReference type="RefSeq" id="WP_014579403.1">
    <property type="nucleotide sequence ID" value="NC_017507.1"/>
</dbReference>
<dbReference type="HOGENOM" id="CLU_027562_42_0_6"/>
<reference evidence="5 6" key="1">
    <citation type="journal article" date="2010" name="Stand. Genomic Sci.">
        <title>Complete genome sequence of Marinobacter adhaerens type strain (HP15), a diatom-interacting marine microorganism.</title>
        <authorList>
            <person name="Gardes A."/>
            <person name="Kaeppel E."/>
            <person name="Shehzad A."/>
            <person name="Seebah S."/>
            <person name="Teeling H."/>
            <person name="Yarza P."/>
            <person name="Glockner F.O."/>
            <person name="Grossart H.P."/>
            <person name="Ullrich M.S."/>
        </authorList>
    </citation>
    <scope>NUCLEOTIDE SEQUENCE [LARGE SCALE GENOMIC DNA]</scope>
    <source>
        <strain evidence="6">DSM 23420 / HP15</strain>
        <plasmid evidence="6">Plasmid pHP-187</plasmid>
    </source>
</reference>
<dbReference type="Pfam" id="PF00589">
    <property type="entry name" value="Phage_integrase"/>
    <property type="match status" value="1"/>
</dbReference>
<gene>
    <name evidence="5" type="ordered locus">HP15_p187g117</name>
</gene>
<dbReference type="CDD" id="cd00397">
    <property type="entry name" value="DNA_BRE_C"/>
    <property type="match status" value="1"/>
</dbReference>
<dbReference type="PATRIC" id="fig|225937.3.peg.4338"/>
<evidence type="ECO:0000259" key="4">
    <source>
        <dbReference type="PROSITE" id="PS51898"/>
    </source>
</evidence>
<dbReference type="GO" id="GO:0015074">
    <property type="term" value="P:DNA integration"/>
    <property type="evidence" value="ECO:0007669"/>
    <property type="project" value="UniProtKB-KW"/>
</dbReference>
<comment type="subcellular location">
    <subcellularLocation>
        <location evidence="1">Cytoplasm</location>
    </subcellularLocation>
</comment>
<dbReference type="InterPro" id="IPR050090">
    <property type="entry name" value="Tyrosine_recombinase_XerCD"/>
</dbReference>
<dbReference type="PANTHER" id="PTHR30349">
    <property type="entry name" value="PHAGE INTEGRASE-RELATED"/>
    <property type="match status" value="1"/>
</dbReference>
<keyword evidence="2" id="KW-0229">DNA integration</keyword>
<dbReference type="GO" id="GO:0006310">
    <property type="term" value="P:DNA recombination"/>
    <property type="evidence" value="ECO:0007669"/>
    <property type="project" value="UniProtKB-KW"/>
</dbReference>
<evidence type="ECO:0000256" key="2">
    <source>
        <dbReference type="ARBA" id="ARBA00022908"/>
    </source>
</evidence>
<dbReference type="SUPFAM" id="SSF56349">
    <property type="entry name" value="DNA breaking-rejoining enzymes"/>
    <property type="match status" value="1"/>
</dbReference>
<evidence type="ECO:0000313" key="6">
    <source>
        <dbReference type="Proteomes" id="UP000007077"/>
    </source>
</evidence>
<geneLocation type="plasmid" evidence="5 6">
    <name>pHP-187</name>
</geneLocation>
<dbReference type="GO" id="GO:0003677">
    <property type="term" value="F:DNA binding"/>
    <property type="evidence" value="ECO:0007669"/>
    <property type="project" value="InterPro"/>
</dbReference>
<dbReference type="GO" id="GO:0005737">
    <property type="term" value="C:cytoplasm"/>
    <property type="evidence" value="ECO:0007669"/>
    <property type="project" value="UniProtKB-SubCell"/>
</dbReference>
<name>E4PS79_MARAH</name>
<accession>E4PS79</accession>
<evidence type="ECO:0000313" key="5">
    <source>
        <dbReference type="EMBL" id="ADQ00114.1"/>
    </source>
</evidence>
<proteinExistence type="predicted"/>
<organism evidence="5 6">
    <name type="scientific">Marinobacter adhaerens (strain DSM 23420 / HP15)</name>
    <dbReference type="NCBI Taxonomy" id="225937"/>
    <lineage>
        <taxon>Bacteria</taxon>
        <taxon>Pseudomonadati</taxon>
        <taxon>Pseudomonadota</taxon>
        <taxon>Gammaproteobacteria</taxon>
        <taxon>Pseudomonadales</taxon>
        <taxon>Marinobacteraceae</taxon>
        <taxon>Marinobacter</taxon>
    </lineage>
</organism>
<dbReference type="InterPro" id="IPR002104">
    <property type="entry name" value="Integrase_catalytic"/>
</dbReference>
<reference evidence="6" key="2">
    <citation type="submission" date="2010-02" db="EMBL/GenBank/DDBJ databases">
        <title>Complete genome sequence of Marinobacter adhaerens type strain (HP15).</title>
        <authorList>
            <person name="Gaerdes A.A.M."/>
            <person name="Kaeppel E."/>
            <person name="Shezad A."/>
            <person name="Seebah S."/>
            <person name="Teeling H."/>
            <person name="Yarza P."/>
            <person name="Gloeckner F.O."/>
            <person name="Ullrich M.S."/>
        </authorList>
    </citation>
    <scope>NUCLEOTIDE SEQUENCE [LARGE SCALE GENOMIC DNA]</scope>
    <source>
        <strain evidence="6">DSM 23420 / HP15</strain>
        <plasmid evidence="6">Plasmid pHP-187</plasmid>
    </source>
</reference>
<protein>
    <submittedName>
        <fullName evidence="5">Phage integrase family protein</fullName>
    </submittedName>
</protein>
<keyword evidence="3" id="KW-0233">DNA recombination</keyword>
<keyword evidence="5" id="KW-0614">Plasmid</keyword>
<feature type="domain" description="Tyr recombinase" evidence="4">
    <location>
        <begin position="194"/>
        <end position="414"/>
    </location>
</feature>
<sequence>MTNFKGFPIIDAASHLDRQIQEGGYPAVRNAIGSLSVNSEQALRDLEVSLQYLSDYSAVPGTYNRFRSEVQRFLNYLWVVSERTLVHVDSQVVTSYFKFLKTPPASWVAPSIFSGFQNNQGSRAINPRWRPFTNQRSKAKRYEASSVSLQSSRTALTSYFRFLRQHQIISGDPFLEVRRRNTRAKPSTVLNQQENTVRRYTDWQWSYIRNTLEQSANVNSYFERHLFIIITMKTLFLRISELSVRFIDGQIRLPVFSDFKQQVQHGEEFWVYTTLGKGDKKRSITCPDEYIPYIKRWRSHIGCPSPLPLPGEHGAILPSRRGGGLGSRQIQRICEEGIMLAVQQMTADGFLDEASQLAAIASETHYLRHTGASQAIEGGANIRHISEELGHSSAGFTEQIYVNADQRKRRSSGRKRAI</sequence>